<gene>
    <name evidence="2" type="ORF">BDW47DRAFT_36008</name>
</gene>
<sequence>MRVVGQITSLFPKSHLHFPFPLVLICSFLLPGGSLAHLPALVSRVKIPEKIPEKWGKAPRHLMTLCRSSDPAIQPGDLDKRLLVRLTSTRAPS</sequence>
<organism evidence="2 3">
    <name type="scientific">Aspergillus candidus</name>
    <dbReference type="NCBI Taxonomy" id="41067"/>
    <lineage>
        <taxon>Eukaryota</taxon>
        <taxon>Fungi</taxon>
        <taxon>Dikarya</taxon>
        <taxon>Ascomycota</taxon>
        <taxon>Pezizomycotina</taxon>
        <taxon>Eurotiomycetes</taxon>
        <taxon>Eurotiomycetidae</taxon>
        <taxon>Eurotiales</taxon>
        <taxon>Aspergillaceae</taxon>
        <taxon>Aspergillus</taxon>
        <taxon>Aspergillus subgen. Circumdati</taxon>
    </lineage>
</organism>
<dbReference type="Proteomes" id="UP000234585">
    <property type="component" value="Unassembled WGS sequence"/>
</dbReference>
<proteinExistence type="predicted"/>
<reference evidence="2 3" key="1">
    <citation type="submission" date="2017-12" db="EMBL/GenBank/DDBJ databases">
        <authorList>
            <consortium name="DOE Joint Genome Institute"/>
            <person name="Haridas S."/>
            <person name="Kjaerbolling I."/>
            <person name="Vesth T.C."/>
            <person name="Frisvad J.C."/>
            <person name="Nybo J.L."/>
            <person name="Theobald S."/>
            <person name="Kuo A."/>
            <person name="Bowyer P."/>
            <person name="Matsuda Y."/>
            <person name="Mondo S."/>
            <person name="Lyhne E.K."/>
            <person name="Kogle M.E."/>
            <person name="Clum A."/>
            <person name="Lipzen A."/>
            <person name="Salamov A."/>
            <person name="Ngan C.Y."/>
            <person name="Daum C."/>
            <person name="Chiniquy J."/>
            <person name="Barry K."/>
            <person name="LaButti K."/>
            <person name="Simmons B.A."/>
            <person name="Magnuson J.K."/>
            <person name="Mortensen U.H."/>
            <person name="Larsen T.O."/>
            <person name="Grigoriev I.V."/>
            <person name="Baker S.E."/>
            <person name="Andersen M.R."/>
            <person name="Nordberg H.P."/>
            <person name="Cantor M.N."/>
            <person name="Hua S.X."/>
        </authorList>
    </citation>
    <scope>NUCLEOTIDE SEQUENCE [LARGE SCALE GENOMIC DNA]</scope>
    <source>
        <strain evidence="2 3">CBS 102.13</strain>
    </source>
</reference>
<dbReference type="AlphaFoldDB" id="A0A2I2FAR6"/>
<accession>A0A2I2FAR6</accession>
<feature type="transmembrane region" description="Helical" evidence="1">
    <location>
        <begin position="20"/>
        <end position="42"/>
    </location>
</feature>
<name>A0A2I2FAR6_ASPCN</name>
<dbReference type="RefSeq" id="XP_024671721.1">
    <property type="nucleotide sequence ID" value="XM_024818824.1"/>
</dbReference>
<keyword evidence="3" id="KW-1185">Reference proteome</keyword>
<protein>
    <submittedName>
        <fullName evidence="2">Uncharacterized protein</fullName>
    </submittedName>
</protein>
<evidence type="ECO:0000313" key="2">
    <source>
        <dbReference type="EMBL" id="PLB37709.1"/>
    </source>
</evidence>
<evidence type="ECO:0000256" key="1">
    <source>
        <dbReference type="SAM" id="Phobius"/>
    </source>
</evidence>
<keyword evidence="1" id="KW-1133">Transmembrane helix</keyword>
<keyword evidence="1" id="KW-0472">Membrane</keyword>
<dbReference type="GeneID" id="36525984"/>
<keyword evidence="1" id="KW-0812">Transmembrane</keyword>
<dbReference type="EMBL" id="KZ559141">
    <property type="protein sequence ID" value="PLB37709.1"/>
    <property type="molecule type" value="Genomic_DNA"/>
</dbReference>
<evidence type="ECO:0000313" key="3">
    <source>
        <dbReference type="Proteomes" id="UP000234585"/>
    </source>
</evidence>